<accession>F0ZFB7</accession>
<dbReference type="Proteomes" id="UP000001064">
    <property type="component" value="Unassembled WGS sequence"/>
</dbReference>
<feature type="domain" description="TFIIS-type" evidence="9">
    <location>
        <begin position="268"/>
        <end position="308"/>
    </location>
</feature>
<dbReference type="Pfam" id="PF07500">
    <property type="entry name" value="TFIIS_M"/>
    <property type="match status" value="1"/>
</dbReference>
<dbReference type="InterPro" id="IPR035100">
    <property type="entry name" value="TF_IIS-typ"/>
</dbReference>
<dbReference type="EMBL" id="GL871001">
    <property type="protein sequence ID" value="EGC37355.1"/>
    <property type="molecule type" value="Genomic_DNA"/>
</dbReference>
<dbReference type="GO" id="GO:0005634">
    <property type="term" value="C:nucleus"/>
    <property type="evidence" value="ECO:0000318"/>
    <property type="project" value="GO_Central"/>
</dbReference>
<comment type="subcellular location">
    <subcellularLocation>
        <location evidence="1 7">Nucleus</location>
    </subcellularLocation>
</comment>
<dbReference type="InterPro" id="IPR003618">
    <property type="entry name" value="TFIIS_cen_dom"/>
</dbReference>
<protein>
    <recommendedName>
        <fullName evidence="14">Transcription elongation factor</fullName>
    </recommendedName>
</protein>
<dbReference type="STRING" id="5786.F0ZFB7"/>
<dbReference type="InterPro" id="IPR035441">
    <property type="entry name" value="TFIIS/LEDGF_dom_sf"/>
</dbReference>
<dbReference type="OrthoDB" id="44867at2759"/>
<sequence>MEDIKKLKDNLEKALNQSELDKVLEYLKKANDFEINKEVLKSTDIGKTVGKLRTHKDIGISKQSSILIDKWKKDIEKSTPISTPTSTKPASSAASPSSSFKRKSSDTVQTTTTVAKQEIEERPSKRVFEEKKISTTTFKCTITPIKTGGDAGQRNKMIQLLAESLTREIDETLSSPEDVATEVEAELYSIYKGLTADYKNKVRSFKFNLQSNDGLRDSLLNRILTIEKFCSMDVMSMASDELKEERRKLDKFQTEASMIGTNNEATTDQFQCGKCKQRRCTYFQMQTRSADEPMTTFVRCINCGNRWKFC</sequence>
<evidence type="ECO:0000256" key="8">
    <source>
        <dbReference type="SAM" id="MobiDB-lite"/>
    </source>
</evidence>
<dbReference type="GO" id="GO:0003676">
    <property type="term" value="F:nucleic acid binding"/>
    <property type="evidence" value="ECO:0007669"/>
    <property type="project" value="InterPro"/>
</dbReference>
<dbReference type="eggNOG" id="KOG1105">
    <property type="taxonomic scope" value="Eukaryota"/>
</dbReference>
<dbReference type="InterPro" id="IPR001222">
    <property type="entry name" value="Znf_TFIIS"/>
</dbReference>
<dbReference type="Gene3D" id="1.20.930.10">
    <property type="entry name" value="Conserved domain common to transcription factors TFIIS, elongin A, CRSP70"/>
    <property type="match status" value="1"/>
</dbReference>
<evidence type="ECO:0000256" key="5">
    <source>
        <dbReference type="ARBA" id="ARBA00023242"/>
    </source>
</evidence>
<keyword evidence="4" id="KW-0862">Zinc</keyword>
<evidence type="ECO:0000259" key="11">
    <source>
        <dbReference type="PROSITE" id="PS51321"/>
    </source>
</evidence>
<dbReference type="SUPFAM" id="SSF46942">
    <property type="entry name" value="Elongation factor TFIIS domain 2"/>
    <property type="match status" value="1"/>
</dbReference>
<evidence type="ECO:0000256" key="4">
    <source>
        <dbReference type="ARBA" id="ARBA00022833"/>
    </source>
</evidence>
<evidence type="ECO:0000256" key="6">
    <source>
        <dbReference type="PROSITE-ProRule" id="PRU00472"/>
    </source>
</evidence>
<dbReference type="InterPro" id="IPR017923">
    <property type="entry name" value="TFIIS_N"/>
</dbReference>
<dbReference type="PROSITE" id="PS51319">
    <property type="entry name" value="TFIIS_N"/>
    <property type="match status" value="1"/>
</dbReference>
<dbReference type="OMA" id="RFVVMTH"/>
<reference evidence="13" key="1">
    <citation type="journal article" date="2011" name="Genome Biol.">
        <title>Comparative genomics of the social amoebae Dictyostelium discoideum and Dictyostelium purpureum.</title>
        <authorList>
            <consortium name="US DOE Joint Genome Institute (JGI-PGF)"/>
            <person name="Sucgang R."/>
            <person name="Kuo A."/>
            <person name="Tian X."/>
            <person name="Salerno W."/>
            <person name="Parikh A."/>
            <person name="Feasley C.L."/>
            <person name="Dalin E."/>
            <person name="Tu H."/>
            <person name="Huang E."/>
            <person name="Barry K."/>
            <person name="Lindquist E."/>
            <person name="Shapiro H."/>
            <person name="Bruce D."/>
            <person name="Schmutz J."/>
            <person name="Salamov A."/>
            <person name="Fey P."/>
            <person name="Gaudet P."/>
            <person name="Anjard C."/>
            <person name="Babu M.M."/>
            <person name="Basu S."/>
            <person name="Bushmanova Y."/>
            <person name="van der Wel H."/>
            <person name="Katoh-Kurasawa M."/>
            <person name="Dinh C."/>
            <person name="Coutinho P.M."/>
            <person name="Saito T."/>
            <person name="Elias M."/>
            <person name="Schaap P."/>
            <person name="Kay R.R."/>
            <person name="Henrissat B."/>
            <person name="Eichinger L."/>
            <person name="Rivero F."/>
            <person name="Putnam N.H."/>
            <person name="West C.M."/>
            <person name="Loomis W.F."/>
            <person name="Chisholm R.L."/>
            <person name="Shaulsky G."/>
            <person name="Strassmann J.E."/>
            <person name="Queller D.C."/>
            <person name="Kuspa A."/>
            <person name="Grigoriev I.V."/>
        </authorList>
    </citation>
    <scope>NUCLEOTIDE SEQUENCE [LARGE SCALE GENOMIC DNA]</scope>
    <source>
        <strain evidence="13">QSDP1</strain>
    </source>
</reference>
<dbReference type="FunCoup" id="F0ZFB7">
    <property type="interactions" value="1090"/>
</dbReference>
<feature type="compositionally biased region" description="Low complexity" evidence="8">
    <location>
        <begin position="78"/>
        <end position="99"/>
    </location>
</feature>
<dbReference type="GO" id="GO:0006357">
    <property type="term" value="P:regulation of transcription by RNA polymerase II"/>
    <property type="evidence" value="ECO:0000318"/>
    <property type="project" value="GO_Central"/>
</dbReference>
<dbReference type="GO" id="GO:0008270">
    <property type="term" value="F:zinc ion binding"/>
    <property type="evidence" value="ECO:0007669"/>
    <property type="project" value="UniProtKB-KW"/>
</dbReference>
<dbReference type="PANTHER" id="PTHR11477:SF0">
    <property type="entry name" value="IP08861P-RELATED"/>
    <property type="match status" value="1"/>
</dbReference>
<dbReference type="SUPFAM" id="SSF47676">
    <property type="entry name" value="Conserved domain common to transcription factors TFIIS, elongin A, CRSP70"/>
    <property type="match status" value="1"/>
</dbReference>
<feature type="domain" description="TFIIS N-terminal" evidence="10">
    <location>
        <begin position="2"/>
        <end position="78"/>
    </location>
</feature>
<dbReference type="InterPro" id="IPR036575">
    <property type="entry name" value="TFIIS_cen_dom_sf"/>
</dbReference>
<dbReference type="SMART" id="SM00510">
    <property type="entry name" value="TFS2M"/>
    <property type="match status" value="1"/>
</dbReference>
<feature type="region of interest" description="Disordered" evidence="8">
    <location>
        <begin position="78"/>
        <end position="123"/>
    </location>
</feature>
<evidence type="ECO:0000256" key="3">
    <source>
        <dbReference type="ARBA" id="ARBA00022771"/>
    </source>
</evidence>
<dbReference type="CDD" id="cd13749">
    <property type="entry name" value="Zn-ribbon_TFIIS"/>
    <property type="match status" value="1"/>
</dbReference>
<keyword evidence="3 6" id="KW-0863">Zinc-finger</keyword>
<dbReference type="Pfam" id="PF01096">
    <property type="entry name" value="Zn_ribbon_TFIIS"/>
    <property type="match status" value="1"/>
</dbReference>
<dbReference type="GO" id="GO:0006351">
    <property type="term" value="P:DNA-templated transcription"/>
    <property type="evidence" value="ECO:0007669"/>
    <property type="project" value="InterPro"/>
</dbReference>
<evidence type="ECO:0000259" key="9">
    <source>
        <dbReference type="PROSITE" id="PS51133"/>
    </source>
</evidence>
<evidence type="ECO:0000256" key="7">
    <source>
        <dbReference type="PROSITE-ProRule" id="PRU00649"/>
    </source>
</evidence>
<dbReference type="SMART" id="SM00440">
    <property type="entry name" value="ZnF_C2C2"/>
    <property type="match status" value="1"/>
</dbReference>
<dbReference type="RefSeq" id="XP_003286096.1">
    <property type="nucleotide sequence ID" value="XM_003286048.1"/>
</dbReference>
<keyword evidence="2" id="KW-0479">Metal-binding</keyword>
<dbReference type="PROSITE" id="PS51321">
    <property type="entry name" value="TFIIS_CENTRAL"/>
    <property type="match status" value="1"/>
</dbReference>
<keyword evidence="13" id="KW-1185">Reference proteome</keyword>
<keyword evidence="5 7" id="KW-0539">Nucleus</keyword>
<dbReference type="PROSITE" id="PS51133">
    <property type="entry name" value="ZF_TFIIS_2"/>
    <property type="match status" value="1"/>
</dbReference>
<dbReference type="InterPro" id="IPR003617">
    <property type="entry name" value="TFIIS/CRSP70_N_sub"/>
</dbReference>
<dbReference type="FunFam" id="2.20.25.10:FF:000001">
    <property type="entry name" value="Probable Transcription elongation factor S-II"/>
    <property type="match status" value="1"/>
</dbReference>
<evidence type="ECO:0000313" key="12">
    <source>
        <dbReference type="EMBL" id="EGC37355.1"/>
    </source>
</evidence>
<dbReference type="PROSITE" id="PS00466">
    <property type="entry name" value="ZF_TFIIS_1"/>
    <property type="match status" value="1"/>
</dbReference>
<dbReference type="PANTHER" id="PTHR11477">
    <property type="entry name" value="TRANSCRIPTION FACTOR S-II ZINC FINGER DOMAIN-CONTAINING PROTEIN"/>
    <property type="match status" value="1"/>
</dbReference>
<dbReference type="VEuPathDB" id="AmoebaDB:DICPUDRAFT_77009"/>
<dbReference type="Pfam" id="PF08711">
    <property type="entry name" value="Med26"/>
    <property type="match status" value="1"/>
</dbReference>
<dbReference type="SMART" id="SM00509">
    <property type="entry name" value="TFS2N"/>
    <property type="match status" value="1"/>
</dbReference>
<dbReference type="InParanoid" id="F0ZFB7"/>
<dbReference type="AlphaFoldDB" id="F0ZFB7"/>
<evidence type="ECO:0000259" key="10">
    <source>
        <dbReference type="PROSITE" id="PS51319"/>
    </source>
</evidence>
<feature type="domain" description="TFIIS central" evidence="11">
    <location>
        <begin position="153"/>
        <end position="265"/>
    </location>
</feature>
<dbReference type="CDD" id="cd00183">
    <property type="entry name" value="TFIIS_I"/>
    <property type="match status" value="1"/>
</dbReference>
<evidence type="ECO:0000256" key="2">
    <source>
        <dbReference type="ARBA" id="ARBA00022723"/>
    </source>
</evidence>
<dbReference type="SUPFAM" id="SSF57783">
    <property type="entry name" value="Zinc beta-ribbon"/>
    <property type="match status" value="1"/>
</dbReference>
<organism evidence="12 13">
    <name type="scientific">Dictyostelium purpureum</name>
    <name type="common">Slime mold</name>
    <dbReference type="NCBI Taxonomy" id="5786"/>
    <lineage>
        <taxon>Eukaryota</taxon>
        <taxon>Amoebozoa</taxon>
        <taxon>Evosea</taxon>
        <taxon>Eumycetozoa</taxon>
        <taxon>Dictyostelia</taxon>
        <taxon>Dictyosteliales</taxon>
        <taxon>Dictyosteliaceae</taxon>
        <taxon>Dictyostelium</taxon>
    </lineage>
</organism>
<dbReference type="Gene3D" id="1.10.472.30">
    <property type="entry name" value="Transcription elongation factor S-II, central domain"/>
    <property type="match status" value="1"/>
</dbReference>
<dbReference type="Gene3D" id="2.20.25.10">
    <property type="match status" value="1"/>
</dbReference>
<evidence type="ECO:0008006" key="14">
    <source>
        <dbReference type="Google" id="ProtNLM"/>
    </source>
</evidence>
<evidence type="ECO:0000256" key="1">
    <source>
        <dbReference type="ARBA" id="ARBA00004123"/>
    </source>
</evidence>
<dbReference type="PIRSF" id="PIRSF006704">
    <property type="entry name" value="TF_IIS"/>
    <property type="match status" value="1"/>
</dbReference>
<dbReference type="GeneID" id="10499993"/>
<feature type="compositionally biased region" description="Polar residues" evidence="8">
    <location>
        <begin position="106"/>
        <end position="115"/>
    </location>
</feature>
<gene>
    <name evidence="12" type="ORF">DICPUDRAFT_77009</name>
</gene>
<evidence type="ECO:0000313" key="13">
    <source>
        <dbReference type="Proteomes" id="UP000001064"/>
    </source>
</evidence>
<proteinExistence type="predicted"/>
<dbReference type="KEGG" id="dpp:DICPUDRAFT_77009"/>
<name>F0ZFB7_DICPU</name>